<dbReference type="EMBL" id="GISG01150857">
    <property type="protein sequence ID" value="MBA4647536.1"/>
    <property type="molecule type" value="Transcribed_RNA"/>
</dbReference>
<dbReference type="AlphaFoldDB" id="A0A7C8ZNT8"/>
<evidence type="ECO:0000259" key="2">
    <source>
        <dbReference type="Pfam" id="PF06722"/>
    </source>
</evidence>
<protein>
    <submittedName>
        <fullName evidence="3">Sterol 3-beta-glucosyltransferase</fullName>
        <ecNumber evidence="3">2.4.1.173</ecNumber>
    </submittedName>
</protein>
<keyword evidence="3" id="KW-0328">Glycosyltransferase</keyword>
<dbReference type="Gene3D" id="3.40.50.2000">
    <property type="entry name" value="Glycogen Phosphorylase B"/>
    <property type="match status" value="2"/>
</dbReference>
<feature type="domain" description="Erythromycin biosynthesis protein CIII-like C-terminal" evidence="2">
    <location>
        <begin position="290"/>
        <end position="343"/>
    </location>
</feature>
<dbReference type="EC" id="2.4.1.173" evidence="3"/>
<dbReference type="SUPFAM" id="SSF53756">
    <property type="entry name" value="UDP-Glycosyltransferase/glycogen phosphorylase"/>
    <property type="match status" value="1"/>
</dbReference>
<dbReference type="InterPro" id="IPR010610">
    <property type="entry name" value="EryCIII-like_C"/>
</dbReference>
<reference evidence="3" key="2">
    <citation type="submission" date="2020-07" db="EMBL/GenBank/DDBJ databases">
        <authorList>
            <person name="Vera ALvarez R."/>
            <person name="Arias-Moreno D.M."/>
            <person name="Jimenez-Jacinto V."/>
            <person name="Jimenez-Bremont J.F."/>
            <person name="Swaminathan K."/>
            <person name="Moose S.P."/>
            <person name="Guerrero-Gonzalez M.L."/>
            <person name="Marino-Ramirez L."/>
            <person name="Landsman D."/>
            <person name="Rodriguez-Kessler M."/>
            <person name="Delgado-Sanchez P."/>
        </authorList>
    </citation>
    <scope>NUCLEOTIDE SEQUENCE</scope>
    <source>
        <tissue evidence="3">Cladode</tissue>
    </source>
</reference>
<dbReference type="CDD" id="cd03784">
    <property type="entry name" value="GT1_Gtf-like"/>
    <property type="match status" value="1"/>
</dbReference>
<accession>A0A7C8ZNT8</accession>
<organism evidence="3">
    <name type="scientific">Opuntia streptacantha</name>
    <name type="common">Prickly pear cactus</name>
    <name type="synonym">Opuntia cardona</name>
    <dbReference type="NCBI Taxonomy" id="393608"/>
    <lineage>
        <taxon>Eukaryota</taxon>
        <taxon>Viridiplantae</taxon>
        <taxon>Streptophyta</taxon>
        <taxon>Embryophyta</taxon>
        <taxon>Tracheophyta</taxon>
        <taxon>Spermatophyta</taxon>
        <taxon>Magnoliopsida</taxon>
        <taxon>eudicotyledons</taxon>
        <taxon>Gunneridae</taxon>
        <taxon>Pentapetalae</taxon>
        <taxon>Caryophyllales</taxon>
        <taxon>Cactineae</taxon>
        <taxon>Cactaceae</taxon>
        <taxon>Opuntioideae</taxon>
        <taxon>Opuntia</taxon>
    </lineage>
</organism>
<reference evidence="3" key="1">
    <citation type="journal article" date="2013" name="J. Plant Res.">
        <title>Effect of fungi and light on seed germination of three Opuntia species from semiarid lands of central Mexico.</title>
        <authorList>
            <person name="Delgado-Sanchez P."/>
            <person name="Jimenez-Bremont J.F."/>
            <person name="Guerrero-Gonzalez Mde L."/>
            <person name="Flores J."/>
        </authorList>
    </citation>
    <scope>NUCLEOTIDE SEQUENCE</scope>
    <source>
        <tissue evidence="3">Cladode</tissue>
    </source>
</reference>
<evidence type="ECO:0000256" key="1">
    <source>
        <dbReference type="ARBA" id="ARBA00022679"/>
    </source>
</evidence>
<sequence>MVAKNHRKESLCIMERIFGDSPTVEGDFVLINFFALEGWSLAELFRVRCVVAAPYVVHYTAPSFFERQFKRELPLLYRYLQEAPADKVGWKDVMHWMWPLFSEEWASWRKDELNLSPWPFTDPVTELPTWHDMPLAPLLLYGFSREVVECPDYWPSNTRVCGFWFLPSKWQFSCRSCQDNFDCGGELCPIHTGLRCFLDAHLSMPLVFVGLSSIGSMGFFRNPRAFLDILRASLGINSVRFILFTGGYKQLHMEVQLLAAELDSSLSEHKINQDGGISLFNGRLFCFDGSIPYSWLFKKCAAAIHHGGSGSTAAALQAGVPQILCPCMLDQFYWAERMFWLGVAPEPLKRAQLLPENCDELSITETARMLSKALNYALSPEVKARAVEISERITQEDGVSEAVRILKEEMI</sequence>
<dbReference type="PANTHER" id="PTHR48050:SF11">
    <property type="entry name" value="GLYCOSYLTRANSFERASE"/>
    <property type="match status" value="1"/>
</dbReference>
<dbReference type="Pfam" id="PF06722">
    <property type="entry name" value="EryCIII-like_C"/>
    <property type="match status" value="1"/>
</dbReference>
<dbReference type="GO" id="GO:0016906">
    <property type="term" value="F:sterol 3-beta-glucosyltransferase activity"/>
    <property type="evidence" value="ECO:0007669"/>
    <property type="project" value="UniProtKB-EC"/>
</dbReference>
<proteinExistence type="predicted"/>
<evidence type="ECO:0000313" key="3">
    <source>
        <dbReference type="EMBL" id="MBA4647536.1"/>
    </source>
</evidence>
<dbReference type="InterPro" id="IPR002213">
    <property type="entry name" value="UDP_glucos_trans"/>
</dbReference>
<keyword evidence="1 3" id="KW-0808">Transferase</keyword>
<name>A0A7C8ZNT8_OPUST</name>
<dbReference type="PANTHER" id="PTHR48050">
    <property type="entry name" value="STEROL 3-BETA-GLUCOSYLTRANSFERASE"/>
    <property type="match status" value="1"/>
</dbReference>
<dbReference type="InterPro" id="IPR050426">
    <property type="entry name" value="Glycosyltransferase_28"/>
</dbReference>